<dbReference type="GO" id="GO:0043737">
    <property type="term" value="F:deoxyribonuclease V activity"/>
    <property type="evidence" value="ECO:0007669"/>
    <property type="project" value="UniProtKB-UniRule"/>
</dbReference>
<sequence length="226" mass="24030">MLPSEAAAIQEALRPRLILPPPGFEVPPTVVGLDVTYKDSFGVAAAVVIDVATLSVVEVATASGPVSFPYVPGLLAFREIPLLQDALARLSSPPSLIICDGYGLAHPRRFGLASHLGVLLDLPSFGIAKTPYVGAFSDIPDARGSWSDMVDDGEVVGRAVRTQKGVKPVFVSAGHRIALEDCTSLAVRLSARYRIPEPTRQADIHSRRRLAQWQHGPHGGQFAAPG</sequence>
<evidence type="ECO:0000256" key="1">
    <source>
        <dbReference type="ARBA" id="ARBA00004496"/>
    </source>
</evidence>
<evidence type="ECO:0000256" key="3">
    <source>
        <dbReference type="ARBA" id="ARBA00022722"/>
    </source>
</evidence>
<comment type="subcellular location">
    <subcellularLocation>
        <location evidence="1 6">Cytoplasm</location>
    </subcellularLocation>
</comment>
<feature type="binding site" evidence="6">
    <location>
        <position position="100"/>
    </location>
    <ligand>
        <name>Mg(2+)</name>
        <dbReference type="ChEBI" id="CHEBI:18420"/>
    </ligand>
</feature>
<dbReference type="GO" id="GO:0016891">
    <property type="term" value="F:RNA endonuclease activity producing 5'-phosphomonoesters, hydrolytic mechanism"/>
    <property type="evidence" value="ECO:0007669"/>
    <property type="project" value="TreeGrafter"/>
</dbReference>
<evidence type="ECO:0000256" key="6">
    <source>
        <dbReference type="HAMAP-Rule" id="MF_00801"/>
    </source>
</evidence>
<keyword evidence="8" id="KW-1185">Reference proteome</keyword>
<dbReference type="GO" id="GO:0003727">
    <property type="term" value="F:single-stranded RNA binding"/>
    <property type="evidence" value="ECO:0007669"/>
    <property type="project" value="TreeGrafter"/>
</dbReference>
<keyword evidence="6" id="KW-0479">Metal-binding</keyword>
<feature type="site" description="Interaction with target DNA" evidence="6">
    <location>
        <position position="70"/>
    </location>
</feature>
<name>A0A285J000_9ACTN</name>
<evidence type="ECO:0000256" key="2">
    <source>
        <dbReference type="ARBA" id="ARBA00022490"/>
    </source>
</evidence>
<reference evidence="7 8" key="1">
    <citation type="submission" date="2017-09" db="EMBL/GenBank/DDBJ databases">
        <authorList>
            <person name="Ehlers B."/>
            <person name="Leendertz F.H."/>
        </authorList>
    </citation>
    <scope>NUCLEOTIDE SEQUENCE [LARGE SCALE GENOMIC DNA]</scope>
    <source>
        <strain evidence="7 8">CGMCC 4.6857</strain>
    </source>
</reference>
<comment type="catalytic activity">
    <reaction evidence="6">
        <text>Endonucleolytic cleavage at apurinic or apyrimidinic sites to products with a 5'-phosphate.</text>
        <dbReference type="EC" id="3.1.21.7"/>
    </reaction>
</comment>
<dbReference type="GO" id="GO:0005737">
    <property type="term" value="C:cytoplasm"/>
    <property type="evidence" value="ECO:0007669"/>
    <property type="project" value="UniProtKB-SubCell"/>
</dbReference>
<dbReference type="Gene3D" id="3.30.2170.10">
    <property type="entry name" value="archaeoglobus fulgidus dsm 4304 superfamily"/>
    <property type="match status" value="1"/>
</dbReference>
<keyword evidence="2 6" id="KW-0963">Cytoplasm</keyword>
<keyword evidence="6" id="KW-0227">DNA damage</keyword>
<evidence type="ECO:0000313" key="7">
    <source>
        <dbReference type="EMBL" id="SNY52676.1"/>
    </source>
</evidence>
<feature type="binding site" evidence="6">
    <location>
        <position position="34"/>
    </location>
    <ligand>
        <name>Mg(2+)</name>
        <dbReference type="ChEBI" id="CHEBI:18420"/>
    </ligand>
</feature>
<accession>A0A285J000</accession>
<dbReference type="CDD" id="cd06559">
    <property type="entry name" value="Endonuclease_V"/>
    <property type="match status" value="1"/>
</dbReference>
<dbReference type="OrthoDB" id="9790916at2"/>
<dbReference type="PANTHER" id="PTHR28511">
    <property type="entry name" value="ENDONUCLEASE V"/>
    <property type="match status" value="1"/>
</dbReference>
<dbReference type="HAMAP" id="MF_00801">
    <property type="entry name" value="Endonuclease_5"/>
    <property type="match status" value="1"/>
</dbReference>
<keyword evidence="6" id="KW-0460">Magnesium</keyword>
<evidence type="ECO:0000256" key="4">
    <source>
        <dbReference type="ARBA" id="ARBA00022759"/>
    </source>
</evidence>
<organism evidence="7 8">
    <name type="scientific">Paractinoplanes atraurantiacus</name>
    <dbReference type="NCBI Taxonomy" id="1036182"/>
    <lineage>
        <taxon>Bacteria</taxon>
        <taxon>Bacillati</taxon>
        <taxon>Actinomycetota</taxon>
        <taxon>Actinomycetes</taxon>
        <taxon>Micromonosporales</taxon>
        <taxon>Micromonosporaceae</taxon>
        <taxon>Paractinoplanes</taxon>
    </lineage>
</organism>
<keyword evidence="6" id="KW-0234">DNA repair</keyword>
<keyword evidence="4 6" id="KW-0255">Endonuclease</keyword>
<protein>
    <recommendedName>
        <fullName evidence="6">Endonuclease V</fullName>
        <ecNumber evidence="6">3.1.21.7</ecNumber>
    </recommendedName>
    <alternativeName>
        <fullName evidence="6">Deoxyinosine 3'endonuclease</fullName>
    </alternativeName>
    <alternativeName>
        <fullName evidence="6">Deoxyribonuclease V</fullName>
        <shortName evidence="6">DNase V</shortName>
    </alternativeName>
</protein>
<dbReference type="EC" id="3.1.21.7" evidence="6"/>
<dbReference type="GO" id="GO:0000287">
    <property type="term" value="F:magnesium ion binding"/>
    <property type="evidence" value="ECO:0007669"/>
    <property type="project" value="UniProtKB-UniRule"/>
</dbReference>
<dbReference type="PANTHER" id="PTHR28511:SF1">
    <property type="entry name" value="ENDONUCLEASE V"/>
    <property type="match status" value="1"/>
</dbReference>
<gene>
    <name evidence="6" type="primary">nfi</name>
    <name evidence="7" type="ORF">SAMN05421748_11366</name>
</gene>
<dbReference type="AlphaFoldDB" id="A0A285J000"/>
<proteinExistence type="inferred from homology"/>
<comment type="function">
    <text evidence="6">DNA repair enzyme involved in the repair of deaminated bases. Selectively cleaves double-stranded DNA at the second phosphodiester bond 3' to a deoxyinosine leaving behind the intact lesion on the nicked DNA.</text>
</comment>
<dbReference type="Proteomes" id="UP000219612">
    <property type="component" value="Unassembled WGS sequence"/>
</dbReference>
<keyword evidence="5 6" id="KW-0378">Hydrolase</keyword>
<dbReference type="InterPro" id="IPR007581">
    <property type="entry name" value="Endonuclease-V"/>
</dbReference>
<dbReference type="EMBL" id="OBDY01000013">
    <property type="protein sequence ID" value="SNY52676.1"/>
    <property type="molecule type" value="Genomic_DNA"/>
</dbReference>
<keyword evidence="3 6" id="KW-0540">Nuclease</keyword>
<comment type="similarity">
    <text evidence="6">Belongs to the endonuclease V family.</text>
</comment>
<dbReference type="GO" id="GO:0006281">
    <property type="term" value="P:DNA repair"/>
    <property type="evidence" value="ECO:0007669"/>
    <property type="project" value="UniProtKB-UniRule"/>
</dbReference>
<evidence type="ECO:0000256" key="5">
    <source>
        <dbReference type="ARBA" id="ARBA00022801"/>
    </source>
</evidence>
<dbReference type="Pfam" id="PF04493">
    <property type="entry name" value="Endonuclease_5"/>
    <property type="match status" value="1"/>
</dbReference>
<comment type="cofactor">
    <cofactor evidence="6">
        <name>Mg(2+)</name>
        <dbReference type="ChEBI" id="CHEBI:18420"/>
    </cofactor>
</comment>
<evidence type="ECO:0000313" key="8">
    <source>
        <dbReference type="Proteomes" id="UP000219612"/>
    </source>
</evidence>